<evidence type="ECO:0000259" key="9">
    <source>
        <dbReference type="PROSITE" id="PS50157"/>
    </source>
</evidence>
<dbReference type="GO" id="GO:0008270">
    <property type="term" value="F:zinc ion binding"/>
    <property type="evidence" value="ECO:0007669"/>
    <property type="project" value="UniProtKB-KW"/>
</dbReference>
<feature type="domain" description="C2H2-type" evidence="9">
    <location>
        <begin position="130"/>
        <end position="159"/>
    </location>
</feature>
<feature type="region of interest" description="Disordered" evidence="8">
    <location>
        <begin position="455"/>
        <end position="486"/>
    </location>
</feature>
<keyword evidence="4 7" id="KW-0863">Zinc-finger</keyword>
<dbReference type="SUPFAM" id="SSF57667">
    <property type="entry name" value="beta-beta-alpha zinc fingers"/>
    <property type="match status" value="1"/>
</dbReference>
<dbReference type="AlphaFoldDB" id="A0A7I8W170"/>
<evidence type="ECO:0000256" key="1">
    <source>
        <dbReference type="ARBA" id="ARBA00004123"/>
    </source>
</evidence>
<feature type="region of interest" description="Disordered" evidence="8">
    <location>
        <begin position="623"/>
        <end position="689"/>
    </location>
</feature>
<evidence type="ECO:0000313" key="11">
    <source>
        <dbReference type="Proteomes" id="UP000549394"/>
    </source>
</evidence>
<dbReference type="OrthoDB" id="3561125at2759"/>
<gene>
    <name evidence="10" type="ORF">DGYR_LOCUS9735</name>
</gene>
<dbReference type="PROSITE" id="PS50157">
    <property type="entry name" value="ZINC_FINGER_C2H2_2"/>
    <property type="match status" value="3"/>
</dbReference>
<proteinExistence type="predicted"/>
<evidence type="ECO:0000256" key="3">
    <source>
        <dbReference type="ARBA" id="ARBA00022737"/>
    </source>
</evidence>
<keyword evidence="2" id="KW-0479">Metal-binding</keyword>
<feature type="compositionally biased region" description="Low complexity" evidence="8">
    <location>
        <begin position="455"/>
        <end position="483"/>
    </location>
</feature>
<comment type="subcellular location">
    <subcellularLocation>
        <location evidence="1">Nucleus</location>
    </subcellularLocation>
</comment>
<organism evidence="10 11">
    <name type="scientific">Dimorphilus gyrociliatus</name>
    <dbReference type="NCBI Taxonomy" id="2664684"/>
    <lineage>
        <taxon>Eukaryota</taxon>
        <taxon>Metazoa</taxon>
        <taxon>Spiralia</taxon>
        <taxon>Lophotrochozoa</taxon>
        <taxon>Annelida</taxon>
        <taxon>Polychaeta</taxon>
        <taxon>Polychaeta incertae sedis</taxon>
        <taxon>Dinophilidae</taxon>
        <taxon>Dimorphilus</taxon>
    </lineage>
</organism>
<keyword evidence="3" id="KW-0677">Repeat</keyword>
<dbReference type="InterPro" id="IPR036236">
    <property type="entry name" value="Znf_C2H2_sf"/>
</dbReference>
<feature type="compositionally biased region" description="Basic residues" evidence="8">
    <location>
        <begin position="154"/>
        <end position="168"/>
    </location>
</feature>
<dbReference type="PROSITE" id="PS00028">
    <property type="entry name" value="ZINC_FINGER_C2H2_1"/>
    <property type="match status" value="5"/>
</dbReference>
<feature type="compositionally biased region" description="Basic residues" evidence="8">
    <location>
        <begin position="87"/>
        <end position="98"/>
    </location>
</feature>
<dbReference type="InterPro" id="IPR050888">
    <property type="entry name" value="ZnF_C2H2-type_TF"/>
</dbReference>
<feature type="region of interest" description="Disordered" evidence="8">
    <location>
        <begin position="65"/>
        <end position="98"/>
    </location>
</feature>
<evidence type="ECO:0000256" key="2">
    <source>
        <dbReference type="ARBA" id="ARBA00022723"/>
    </source>
</evidence>
<dbReference type="PANTHER" id="PTHR24406">
    <property type="entry name" value="TRANSCRIPTIONAL REPRESSOR CTCFL-RELATED"/>
    <property type="match status" value="1"/>
</dbReference>
<reference evidence="10 11" key="1">
    <citation type="submission" date="2020-08" db="EMBL/GenBank/DDBJ databases">
        <authorList>
            <person name="Hejnol A."/>
        </authorList>
    </citation>
    <scope>NUCLEOTIDE SEQUENCE [LARGE SCALE GENOMIC DNA]</scope>
</reference>
<evidence type="ECO:0000256" key="6">
    <source>
        <dbReference type="ARBA" id="ARBA00023242"/>
    </source>
</evidence>
<keyword evidence="11" id="KW-1185">Reference proteome</keyword>
<dbReference type="SMART" id="SM00355">
    <property type="entry name" value="ZnF_C2H2"/>
    <property type="match status" value="14"/>
</dbReference>
<feature type="region of interest" description="Disordered" evidence="8">
    <location>
        <begin position="154"/>
        <end position="189"/>
    </location>
</feature>
<evidence type="ECO:0000256" key="7">
    <source>
        <dbReference type="PROSITE-ProRule" id="PRU00042"/>
    </source>
</evidence>
<name>A0A7I8W170_9ANNE</name>
<feature type="compositionally biased region" description="Polar residues" evidence="8">
    <location>
        <begin position="645"/>
        <end position="663"/>
    </location>
</feature>
<feature type="compositionally biased region" description="Basic and acidic residues" evidence="8">
    <location>
        <begin position="65"/>
        <end position="86"/>
    </location>
</feature>
<keyword evidence="5" id="KW-0862">Zinc</keyword>
<keyword evidence="6" id="KW-0539">Nucleus</keyword>
<evidence type="ECO:0000256" key="4">
    <source>
        <dbReference type="ARBA" id="ARBA00022771"/>
    </source>
</evidence>
<protein>
    <recommendedName>
        <fullName evidence="9">C2H2-type domain-containing protein</fullName>
    </recommendedName>
</protein>
<evidence type="ECO:0000256" key="5">
    <source>
        <dbReference type="ARBA" id="ARBA00022833"/>
    </source>
</evidence>
<feature type="domain" description="C2H2-type" evidence="9">
    <location>
        <begin position="988"/>
        <end position="1015"/>
    </location>
</feature>
<dbReference type="InterPro" id="IPR013087">
    <property type="entry name" value="Znf_C2H2_type"/>
</dbReference>
<sequence length="1143" mass="131706">MPVQCKLCKKSYQKTDSLRTHLIRKHGIPEKKIPIEDEWDPPVAEDITIDENAFDELPDLEFDNKEQKEHVSPQKDDLRLVKENRSQNKKQRKKSLHLRRNYMPIVKKLFKKIAITRFAKKSKCQWFKRYKCNVCNRRFWTKYEVLLHMAFRRHPTSKKPKRNKKRSIKNKEILKPHSSKKLKKTQEKVEKKKEKESLICKSCSKTFVKLDKLVLHKLSKTEKCTEPLGCALCNFKGKSVARVRNHERKIHNICNLVFDCYLCKEGFTSLSKFEHHLKTIHELNIRETFKELYRERSESFIFMNYRPFMHGSKVCFKRIFRCPVCDHKNVSMADTESHIKEKHNDLFECKICSKVLFSNVGKKRHLALHWKSEQLSDSISGTKKRDVYECLICCHKDENFHDLVAHITYLHMFKKPKVIIENFKKKKEKRITSSCVSVWNYLLTDKVDYLLQQSDSNSTDSNSESSSTSSSLTKTSTKQTTEQPKNSSEACLPRYCVTKSKSSKSIENCQENQQDKKLLLRFEKVKHSVEFKPKHIKRKRSETETGITEGLKMKVPKSIANDTKSNDKILADKREKLSSPVKDKKRESSKITQLLNNPLSLLLIENKTSTDSSTQIPMAKSLDIEAQGNKQNNNSITENSEESAKTSSISDNCVESTKSPGNDKSNSNNKIENKENIISEEKETPDKNLESTKAIAEEADTSKEQLTSKKQKVQDMISAVRSENISQSCNSSESISINVACQSSSIVSQKTDEPATLIVKCEPTTSSSLSSMCKVCFTLVSEAEMPEHMNRHVLIVCEFCTFGTLSENALNSHVEDFHSLPVETAEPNLKCQACNFTGTREEIISHLINKCEFTLQVRCFKCKYYALSKTDLNTHYNQSHLDTKNIHRCFKCNYSSKHWVFFQMHNEIKHNQKGADDLNSDMKNFLKAFKQRLLNRIAVLPKTQTKFSCCHCDFDDTSTESIIQHSTGLHSKPFRASEKIIDLKKVEYKCLHCGNILSNLDSMLIHLRVNHNQKDFTKSSILNNFDVVDEDTGDGDVVYLMTTFENLFKPNSQIQVLQNNNSQIEVEYVPKAPVTIEEHHLKEFETEIITSLLSIGKEGAIDVANTRKTKSDVIELSDDEVSQKPNDIFIDLTLDEDSQECKV</sequence>
<comment type="caution">
    <text evidence="10">The sequence shown here is derived from an EMBL/GenBank/DDBJ whole genome shotgun (WGS) entry which is preliminary data.</text>
</comment>
<feature type="compositionally biased region" description="Basic and acidic residues" evidence="8">
    <location>
        <begin position="671"/>
        <end position="689"/>
    </location>
</feature>
<feature type="domain" description="C2H2-type" evidence="9">
    <location>
        <begin position="258"/>
        <end position="281"/>
    </location>
</feature>
<dbReference type="Gene3D" id="3.30.160.60">
    <property type="entry name" value="Classic Zinc Finger"/>
    <property type="match status" value="1"/>
</dbReference>
<evidence type="ECO:0000313" key="10">
    <source>
        <dbReference type="EMBL" id="CAD5121835.1"/>
    </source>
</evidence>
<dbReference type="EMBL" id="CAJFCJ010000015">
    <property type="protein sequence ID" value="CAD5121835.1"/>
    <property type="molecule type" value="Genomic_DNA"/>
</dbReference>
<dbReference type="GO" id="GO:0005634">
    <property type="term" value="C:nucleus"/>
    <property type="evidence" value="ECO:0007669"/>
    <property type="project" value="UniProtKB-SubCell"/>
</dbReference>
<evidence type="ECO:0000256" key="8">
    <source>
        <dbReference type="SAM" id="MobiDB-lite"/>
    </source>
</evidence>
<accession>A0A7I8W170</accession>
<dbReference type="Proteomes" id="UP000549394">
    <property type="component" value="Unassembled WGS sequence"/>
</dbReference>